<comment type="caution">
    <text evidence="3">The sequence shown here is derived from an EMBL/GenBank/DDBJ whole genome shotgun (WGS) entry which is preliminary data.</text>
</comment>
<dbReference type="SUPFAM" id="SSF159594">
    <property type="entry name" value="XCC0632-like"/>
    <property type="match status" value="1"/>
</dbReference>
<reference evidence="3 4" key="1">
    <citation type="submission" date="2020-08" db="EMBL/GenBank/DDBJ databases">
        <title>Genomic Encyclopedia of Type Strains, Phase IV (KMG-IV): sequencing the most valuable type-strain genomes for metagenomic binning, comparative biology and taxonomic classification.</title>
        <authorList>
            <person name="Goeker M."/>
        </authorList>
    </citation>
    <scope>NUCLEOTIDE SEQUENCE [LARGE SCALE GENOMIC DNA]</scope>
    <source>
        <strain evidence="3 4">DSM 101064</strain>
    </source>
</reference>
<dbReference type="AlphaFoldDB" id="A0A7W9BKP3"/>
<dbReference type="Gene3D" id="3.40.50.10610">
    <property type="entry name" value="ABC-type transport auxiliary lipoprotein component"/>
    <property type="match status" value="1"/>
</dbReference>
<sequence length="186" mass="19960">MIKPLFLTLALTAVAACSGPTNRVEMTPLNSTLDLRANVSSAIVRTVSLPSYAASDEISIESPEGLITTNGDVLWADEPERATTLTISRHLNDILSATVGPDPWPFAGIPDVTIEVRVEEMLAGNDGIFTLRGQYFIGGDGIDYRNTARNFAFTTPVISEGLNGIARAQSQVVLELAEDIARVLSR</sequence>
<evidence type="ECO:0000259" key="2">
    <source>
        <dbReference type="Pfam" id="PF03886"/>
    </source>
</evidence>
<dbReference type="EMBL" id="JACIJM010000004">
    <property type="protein sequence ID" value="MBB5722220.1"/>
    <property type="molecule type" value="Genomic_DNA"/>
</dbReference>
<dbReference type="InterPro" id="IPR005586">
    <property type="entry name" value="ABC_trans_aux"/>
</dbReference>
<feature type="domain" description="ABC-type transport auxiliary lipoprotein component" evidence="2">
    <location>
        <begin position="42"/>
        <end position="181"/>
    </location>
</feature>
<dbReference type="PROSITE" id="PS51257">
    <property type="entry name" value="PROKAR_LIPOPROTEIN"/>
    <property type="match status" value="1"/>
</dbReference>
<dbReference type="Proteomes" id="UP000535415">
    <property type="component" value="Unassembled WGS sequence"/>
</dbReference>
<protein>
    <recommendedName>
        <fullName evidence="2">ABC-type transport auxiliary lipoprotein component domain-containing protein</fullName>
    </recommendedName>
</protein>
<dbReference type="Pfam" id="PF03886">
    <property type="entry name" value="ABC_trans_aux"/>
    <property type="match status" value="1"/>
</dbReference>
<keyword evidence="1" id="KW-0732">Signal</keyword>
<keyword evidence="4" id="KW-1185">Reference proteome</keyword>
<evidence type="ECO:0000313" key="3">
    <source>
        <dbReference type="EMBL" id="MBB5722220.1"/>
    </source>
</evidence>
<gene>
    <name evidence="3" type="ORF">FHS72_001844</name>
</gene>
<feature type="chain" id="PRO_5030508867" description="ABC-type transport auxiliary lipoprotein component domain-containing protein" evidence="1">
    <location>
        <begin position="16"/>
        <end position="186"/>
    </location>
</feature>
<accession>A0A7W9BKP3</accession>
<feature type="signal peptide" evidence="1">
    <location>
        <begin position="1"/>
        <end position="15"/>
    </location>
</feature>
<evidence type="ECO:0000313" key="4">
    <source>
        <dbReference type="Proteomes" id="UP000535415"/>
    </source>
</evidence>
<evidence type="ECO:0000256" key="1">
    <source>
        <dbReference type="SAM" id="SignalP"/>
    </source>
</evidence>
<organism evidence="3 4">
    <name type="scientific">Yoonia ponticola</name>
    <dbReference type="NCBI Taxonomy" id="1524255"/>
    <lineage>
        <taxon>Bacteria</taxon>
        <taxon>Pseudomonadati</taxon>
        <taxon>Pseudomonadota</taxon>
        <taxon>Alphaproteobacteria</taxon>
        <taxon>Rhodobacterales</taxon>
        <taxon>Paracoccaceae</taxon>
        <taxon>Yoonia</taxon>
    </lineage>
</organism>
<proteinExistence type="predicted"/>
<dbReference type="RefSeq" id="WP_183528260.1">
    <property type="nucleotide sequence ID" value="NZ_JACIJM010000004.1"/>
</dbReference>
<name>A0A7W9BKP3_9RHOB</name>